<accession>A0A382K3J2</accession>
<dbReference type="EMBL" id="UINC01077721">
    <property type="protein sequence ID" value="SVC18103.1"/>
    <property type="molecule type" value="Genomic_DNA"/>
</dbReference>
<dbReference type="AlphaFoldDB" id="A0A382K3J2"/>
<protein>
    <submittedName>
        <fullName evidence="1">Uncharacterized protein</fullName>
    </submittedName>
</protein>
<feature type="non-terminal residue" evidence="1">
    <location>
        <position position="118"/>
    </location>
</feature>
<gene>
    <name evidence="1" type="ORF">METZ01_LOCUS270957</name>
</gene>
<evidence type="ECO:0000313" key="1">
    <source>
        <dbReference type="EMBL" id="SVC18103.1"/>
    </source>
</evidence>
<organism evidence="1">
    <name type="scientific">marine metagenome</name>
    <dbReference type="NCBI Taxonomy" id="408172"/>
    <lineage>
        <taxon>unclassified sequences</taxon>
        <taxon>metagenomes</taxon>
        <taxon>ecological metagenomes</taxon>
    </lineage>
</organism>
<reference evidence="1" key="1">
    <citation type="submission" date="2018-05" db="EMBL/GenBank/DDBJ databases">
        <authorList>
            <person name="Lanie J.A."/>
            <person name="Ng W.-L."/>
            <person name="Kazmierczak K.M."/>
            <person name="Andrzejewski T.M."/>
            <person name="Davidsen T.M."/>
            <person name="Wayne K.J."/>
            <person name="Tettelin H."/>
            <person name="Glass J.I."/>
            <person name="Rusch D."/>
            <person name="Podicherti R."/>
            <person name="Tsui H.-C.T."/>
            <person name="Winkler M.E."/>
        </authorList>
    </citation>
    <scope>NUCLEOTIDE SEQUENCE</scope>
</reference>
<proteinExistence type="predicted"/>
<name>A0A382K3J2_9ZZZZ</name>
<sequence>MALWAFMGLVRMPKVVSEQPDIYGFGKLPVLLDGRIQPIDSTARNAMQVIRHKSTGRYARNGGEVKTIPAIEWLLELAAKPDVALTRPVFRIDNEEIKDNLRLAKDEKHFSVNDITAG</sequence>